<dbReference type="SUPFAM" id="SSF50249">
    <property type="entry name" value="Nucleic acid-binding proteins"/>
    <property type="match status" value="1"/>
</dbReference>
<dbReference type="PANTHER" id="PTHR12150:SF13">
    <property type="entry name" value="METHYLTRANSFERASE C9ORF114-RELATED"/>
    <property type="match status" value="1"/>
</dbReference>
<dbReference type="Gene3D" id="3.40.1280.10">
    <property type="match status" value="1"/>
</dbReference>
<comment type="similarity">
    <text evidence="1">Belongs to the class IV-like SAM-binding methyltransferase superfamily.</text>
</comment>
<dbReference type="InParanoid" id="A0A152A3D7"/>
<feature type="region of interest" description="Disordered" evidence="3">
    <location>
        <begin position="36"/>
        <end position="69"/>
    </location>
</feature>
<feature type="coiled-coil region" evidence="2">
    <location>
        <begin position="103"/>
        <end position="151"/>
    </location>
</feature>
<evidence type="ECO:0000256" key="1">
    <source>
        <dbReference type="ARBA" id="ARBA00009841"/>
    </source>
</evidence>
<dbReference type="InterPro" id="IPR029028">
    <property type="entry name" value="Alpha/beta_knot_MTases"/>
</dbReference>
<dbReference type="Gene3D" id="2.40.50.140">
    <property type="entry name" value="Nucleic acid-binding proteins"/>
    <property type="match status" value="1"/>
</dbReference>
<dbReference type="Proteomes" id="UP000076078">
    <property type="component" value="Unassembled WGS sequence"/>
</dbReference>
<reference evidence="4 5" key="1">
    <citation type="submission" date="2015-12" db="EMBL/GenBank/DDBJ databases">
        <title>Dictyostelia acquired genes for synthesis and detection of signals that induce cell-type specialization by lateral gene transfer from prokaryotes.</title>
        <authorList>
            <person name="Gloeckner G."/>
            <person name="Schaap P."/>
        </authorList>
    </citation>
    <scope>NUCLEOTIDE SEQUENCE [LARGE SCALE GENOMIC DNA]</scope>
    <source>
        <strain evidence="4 5">TK</strain>
    </source>
</reference>
<dbReference type="InterPro" id="IPR003750">
    <property type="entry name" value="Put_MeTrfase-C9orf114-like"/>
</dbReference>
<gene>
    <name evidence="4" type="ORF">DLAC_02577</name>
</gene>
<evidence type="ECO:0000313" key="4">
    <source>
        <dbReference type="EMBL" id="KYR00561.1"/>
    </source>
</evidence>
<feature type="compositionally biased region" description="Acidic residues" evidence="3">
    <location>
        <begin position="36"/>
        <end position="56"/>
    </location>
</feature>
<dbReference type="InterPro" id="IPR029026">
    <property type="entry name" value="tRNA_m1G_MTases_N"/>
</dbReference>
<dbReference type="OMA" id="RYHINTH"/>
<dbReference type="SUPFAM" id="SSF75217">
    <property type="entry name" value="alpha/beta knot"/>
    <property type="match status" value="1"/>
</dbReference>
<proteinExistence type="inferred from homology"/>
<protein>
    <submittedName>
        <fullName evidence="4">DUF171 family protein</fullName>
    </submittedName>
</protein>
<dbReference type="PANTHER" id="PTHR12150">
    <property type="entry name" value="CLASS IV SAM-BINDING METHYLTRANSFERASE-RELATED"/>
    <property type="match status" value="1"/>
</dbReference>
<evidence type="ECO:0000256" key="3">
    <source>
        <dbReference type="SAM" id="MobiDB-lite"/>
    </source>
</evidence>
<dbReference type="FunCoup" id="A0A152A3D7">
    <property type="interactions" value="211"/>
</dbReference>
<dbReference type="OrthoDB" id="361029at2759"/>
<evidence type="ECO:0000313" key="5">
    <source>
        <dbReference type="Proteomes" id="UP000076078"/>
    </source>
</evidence>
<dbReference type="InterPro" id="IPR012340">
    <property type="entry name" value="NA-bd_OB-fold"/>
</dbReference>
<dbReference type="Pfam" id="PF02598">
    <property type="entry name" value="Methyltrn_RNA_3"/>
    <property type="match status" value="1"/>
</dbReference>
<dbReference type="STRING" id="361077.A0A152A3D7"/>
<accession>A0A152A3D7</accession>
<evidence type="ECO:0000256" key="2">
    <source>
        <dbReference type="SAM" id="Coils"/>
    </source>
</evidence>
<keyword evidence="2" id="KW-0175">Coiled coil</keyword>
<dbReference type="EMBL" id="LODT01000013">
    <property type="protein sequence ID" value="KYR00561.1"/>
    <property type="molecule type" value="Genomic_DNA"/>
</dbReference>
<dbReference type="AlphaFoldDB" id="A0A152A3D7"/>
<organism evidence="4 5">
    <name type="scientific">Tieghemostelium lacteum</name>
    <name type="common">Slime mold</name>
    <name type="synonym">Dictyostelium lacteum</name>
    <dbReference type="NCBI Taxonomy" id="361077"/>
    <lineage>
        <taxon>Eukaryota</taxon>
        <taxon>Amoebozoa</taxon>
        <taxon>Evosea</taxon>
        <taxon>Eumycetozoa</taxon>
        <taxon>Dictyostelia</taxon>
        <taxon>Dictyosteliales</taxon>
        <taxon>Raperosteliaceae</taxon>
        <taxon>Tieghemostelium</taxon>
    </lineage>
</organism>
<sequence length="453" mass="52712">MVQKKRKSRNEPSNTFAVDNFNSMLSMFQGEEEEVEVDNMDLSENVEEEKVVEEEETKPVEKKLKRKHLKQMESLNKPLVSEKSEKVEQKEVPEISGNNTEELVELKKKLEDRELDLKIKERELKKKEKEMKDLEKDILKSKAQHKALMELNRNSTVSVAIPSNILDDIDSQEMKLYIIEMIARLLILHAVDEVIVYDITSDDMDDDQNNNKILLLKILEFIETPKYLREHCFDMENDQDYQYCHKLNKIDSTQMNKTKKTRNYREGIVSEKLHQQKFSLVNIGLEKLAVVDRRLKSGTRVTVEILDNQDHENHNLINGKIISTMDIKKEGYYWGYQIRSAENVDGAISDSPYKKSKSDSTSATESAYDYRVLLSSDGVDSNSLFNVKSSFKMKPYDHLLILFAPINGASQNNISETNFRYHINTHTSYNDHLQLRFEEDILLSLSKLKGILF</sequence>
<comment type="caution">
    <text evidence="4">The sequence shown here is derived from an EMBL/GenBank/DDBJ whole genome shotgun (WGS) entry which is preliminary data.</text>
</comment>
<keyword evidence="5" id="KW-1185">Reference proteome</keyword>
<name>A0A152A3D7_TIELA</name>